<evidence type="ECO:0000256" key="1">
    <source>
        <dbReference type="ARBA" id="ARBA00012404"/>
    </source>
</evidence>
<dbReference type="NCBIfam" id="TIGR01806">
    <property type="entry name" value="CM_mono2"/>
    <property type="match status" value="1"/>
</dbReference>
<feature type="domain" description="Chorismate mutase" evidence="4">
    <location>
        <begin position="1"/>
        <end position="100"/>
    </location>
</feature>
<dbReference type="InterPro" id="IPR036263">
    <property type="entry name" value="Chorismate_II_sf"/>
</dbReference>
<protein>
    <recommendedName>
        <fullName evidence="1">chorismate mutase</fullName>
        <ecNumber evidence="1">5.4.99.5</ecNumber>
    </recommendedName>
</protein>
<dbReference type="SMART" id="SM00830">
    <property type="entry name" value="CM_2"/>
    <property type="match status" value="1"/>
</dbReference>
<dbReference type="GO" id="GO:0004106">
    <property type="term" value="F:chorismate mutase activity"/>
    <property type="evidence" value="ECO:0007669"/>
    <property type="project" value="UniProtKB-EC"/>
</dbReference>
<proteinExistence type="predicted"/>
<keyword evidence="2" id="KW-0732">Signal</keyword>
<keyword evidence="3 5" id="KW-0413">Isomerase</keyword>
<dbReference type="PANTHER" id="PTHR38041">
    <property type="entry name" value="CHORISMATE MUTASE"/>
    <property type="match status" value="1"/>
</dbReference>
<dbReference type="EMBL" id="JBHSMQ010000007">
    <property type="protein sequence ID" value="MFC5456935.1"/>
    <property type="molecule type" value="Genomic_DNA"/>
</dbReference>
<dbReference type="EC" id="5.4.99.5" evidence="1"/>
<dbReference type="SUPFAM" id="SSF48600">
    <property type="entry name" value="Chorismate mutase II"/>
    <property type="match status" value="1"/>
</dbReference>
<reference evidence="6" key="1">
    <citation type="journal article" date="2019" name="Int. J. Syst. Evol. Microbiol.">
        <title>The Global Catalogue of Microorganisms (GCM) 10K type strain sequencing project: providing services to taxonomists for standard genome sequencing and annotation.</title>
        <authorList>
            <consortium name="The Broad Institute Genomics Platform"/>
            <consortium name="The Broad Institute Genome Sequencing Center for Infectious Disease"/>
            <person name="Wu L."/>
            <person name="Ma J."/>
        </authorList>
    </citation>
    <scope>NUCLEOTIDE SEQUENCE [LARGE SCALE GENOMIC DNA]</scope>
    <source>
        <strain evidence="6">CGMCC 4.1469</strain>
    </source>
</reference>
<gene>
    <name evidence="5" type="primary">aroQ</name>
    <name evidence="5" type="ORF">ACFQDI_18860</name>
</gene>
<evidence type="ECO:0000313" key="6">
    <source>
        <dbReference type="Proteomes" id="UP001596052"/>
    </source>
</evidence>
<dbReference type="Proteomes" id="UP001596052">
    <property type="component" value="Unassembled WGS sequence"/>
</dbReference>
<dbReference type="PROSITE" id="PS51168">
    <property type="entry name" value="CHORISMATE_MUT_2"/>
    <property type="match status" value="1"/>
</dbReference>
<accession>A0ABW0KTW2</accession>
<organism evidence="5 6">
    <name type="scientific">Prosthecobacter fluviatilis</name>
    <dbReference type="NCBI Taxonomy" id="445931"/>
    <lineage>
        <taxon>Bacteria</taxon>
        <taxon>Pseudomonadati</taxon>
        <taxon>Verrucomicrobiota</taxon>
        <taxon>Verrucomicrobiia</taxon>
        <taxon>Verrucomicrobiales</taxon>
        <taxon>Verrucomicrobiaceae</taxon>
        <taxon>Prosthecobacter</taxon>
    </lineage>
</organism>
<dbReference type="Gene3D" id="1.20.59.10">
    <property type="entry name" value="Chorismate mutase"/>
    <property type="match status" value="1"/>
</dbReference>
<keyword evidence="6" id="KW-1185">Reference proteome</keyword>
<evidence type="ECO:0000313" key="5">
    <source>
        <dbReference type="EMBL" id="MFC5456935.1"/>
    </source>
</evidence>
<dbReference type="InterPro" id="IPR002701">
    <property type="entry name" value="CM_II_prokaryot"/>
</dbReference>
<dbReference type="PANTHER" id="PTHR38041:SF1">
    <property type="entry name" value="CHORISMATE MUTASE"/>
    <property type="match status" value="1"/>
</dbReference>
<sequence length="185" mass="20472">MRSLPSSLLLLLTLLMTACSGLGGSRHSLPALMVKRLDWMDDVAEAKRAKGLPITDPKREAELLRSMMQRGDAAGLNYESVRLFFSGQMQAAKVRQEEWLHQHPAATTAQPPDLATTIRPALDEIGTQMIEQLAEETRHLHPIQAAALVTQARKRLMQAGYSEAVVKPAVKGLKDAMDIYFATWP</sequence>
<dbReference type="InterPro" id="IPR036979">
    <property type="entry name" value="CM_dom_sf"/>
</dbReference>
<evidence type="ECO:0000256" key="3">
    <source>
        <dbReference type="ARBA" id="ARBA00023235"/>
    </source>
</evidence>
<comment type="caution">
    <text evidence="5">The sequence shown here is derived from an EMBL/GenBank/DDBJ whole genome shotgun (WGS) entry which is preliminary data.</text>
</comment>
<dbReference type="Pfam" id="PF01817">
    <property type="entry name" value="CM_2"/>
    <property type="match status" value="1"/>
</dbReference>
<evidence type="ECO:0000259" key="4">
    <source>
        <dbReference type="PROSITE" id="PS51168"/>
    </source>
</evidence>
<dbReference type="InterPro" id="IPR008240">
    <property type="entry name" value="Chorismate_mutase_periplasmic"/>
</dbReference>
<evidence type="ECO:0000256" key="2">
    <source>
        <dbReference type="ARBA" id="ARBA00022729"/>
    </source>
</evidence>
<name>A0ABW0KTW2_9BACT</name>
<dbReference type="RefSeq" id="WP_377169696.1">
    <property type="nucleotide sequence ID" value="NZ_JBHSMQ010000007.1"/>
</dbReference>
<dbReference type="InterPro" id="IPR051331">
    <property type="entry name" value="Chorismate_mutase-related"/>
</dbReference>
<dbReference type="PROSITE" id="PS51257">
    <property type="entry name" value="PROKAR_LIPOPROTEIN"/>
    <property type="match status" value="1"/>
</dbReference>